<reference evidence="7 8" key="1">
    <citation type="journal article" date="2010" name="J. Bacteriol.">
        <title>Complete genome sequence of "Candidatus Puniceispirillum marinum" IMCC1322, a representative of the SAR116 clade in the Alphaproteobacteria.</title>
        <authorList>
            <person name="Oh H.M."/>
            <person name="Kwon K.K."/>
            <person name="Kang I."/>
            <person name="Kang S.G."/>
            <person name="Lee J.H."/>
            <person name="Kim S.J."/>
            <person name="Cho J.C."/>
        </authorList>
    </citation>
    <scope>NUCLEOTIDE SEQUENCE [LARGE SCALE GENOMIC DNA]</scope>
    <source>
        <strain evidence="7 8">IMCC1322</strain>
    </source>
</reference>
<comment type="similarity">
    <text evidence="2 6">Belongs to the class-III pyridoxal-phosphate-dependent aminotransferase family.</text>
</comment>
<dbReference type="InterPro" id="IPR005814">
    <property type="entry name" value="Aminotrans_3"/>
</dbReference>
<dbReference type="InterPro" id="IPR015424">
    <property type="entry name" value="PyrdxlP-dep_Trfase"/>
</dbReference>
<dbReference type="FunFam" id="3.40.640.10:FF:000014">
    <property type="entry name" value="Adenosylmethionine-8-amino-7-oxononanoate aminotransferase, probable"/>
    <property type="match status" value="1"/>
</dbReference>
<sequence length="456" mass="49444">MKIDNSTSSTWQQMDAAHHLAPFTDYAEIREHGARVITHADGHYIYDGDGNMILDAMAGLWCVNVGYGQQSLVDAATEQMRILPYYNNFFKTTNQPVAALSQRLAEITPDGLNNVFYANSGSEANDTIIRMVRHFWALEGKPAKRKIIGRTYGYHGSTVMAASMGGMVDMHRQAADQPDFEHIRPPYAFLYQGNSDEAEFAAHSASLLEDKIVEVGADNVAAFIAEPIQGAGGVIIPPAGYFDHIQAICKRHDILFIADEVITGFGRTGHWFASQAMGLAPDMMTLAKGLTSGYVPMSAVMVGDRVAQRLIADGGEFYHGFTYSGHPVASAVALANLDLIEELGLVTRVRDETGPYLASALARLADHPIVGEVRSYGMLGAIELVKSKDGPTLFEDVGKAGALCRDHAIAHGMMMRAVRDGMIMSPPLTFTTQDIDKMVDIVTLALDKTAADLGIT</sequence>
<dbReference type="GO" id="GO:0030170">
    <property type="term" value="F:pyridoxal phosphate binding"/>
    <property type="evidence" value="ECO:0007669"/>
    <property type="project" value="InterPro"/>
</dbReference>
<dbReference type="PROSITE" id="PS00600">
    <property type="entry name" value="AA_TRANSFER_CLASS_3"/>
    <property type="match status" value="1"/>
</dbReference>
<dbReference type="OrthoDB" id="9801834at2"/>
<dbReference type="PANTHER" id="PTHR43094:SF1">
    <property type="entry name" value="AMINOTRANSFERASE CLASS-III"/>
    <property type="match status" value="1"/>
</dbReference>
<dbReference type="RefSeq" id="WP_013046907.1">
    <property type="nucleotide sequence ID" value="NC_014010.1"/>
</dbReference>
<dbReference type="Gene3D" id="3.40.640.10">
    <property type="entry name" value="Type I PLP-dependent aspartate aminotransferase-like (Major domain)"/>
    <property type="match status" value="1"/>
</dbReference>
<dbReference type="eggNOG" id="COG0161">
    <property type="taxonomic scope" value="Bacteria"/>
</dbReference>
<evidence type="ECO:0000256" key="6">
    <source>
        <dbReference type="RuleBase" id="RU003560"/>
    </source>
</evidence>
<evidence type="ECO:0000256" key="1">
    <source>
        <dbReference type="ARBA" id="ARBA00001933"/>
    </source>
</evidence>
<evidence type="ECO:0000313" key="8">
    <source>
        <dbReference type="Proteomes" id="UP000007460"/>
    </source>
</evidence>
<dbReference type="KEGG" id="apb:SAR116_2037"/>
<dbReference type="Pfam" id="PF00202">
    <property type="entry name" value="Aminotran_3"/>
    <property type="match status" value="1"/>
</dbReference>
<evidence type="ECO:0000256" key="2">
    <source>
        <dbReference type="ARBA" id="ARBA00008954"/>
    </source>
</evidence>
<dbReference type="Gene3D" id="3.90.1150.10">
    <property type="entry name" value="Aspartate Aminotransferase, domain 1"/>
    <property type="match status" value="1"/>
</dbReference>
<evidence type="ECO:0000256" key="5">
    <source>
        <dbReference type="ARBA" id="ARBA00022898"/>
    </source>
</evidence>
<dbReference type="InterPro" id="IPR049704">
    <property type="entry name" value="Aminotrans_3_PPA_site"/>
</dbReference>
<dbReference type="SUPFAM" id="SSF53383">
    <property type="entry name" value="PLP-dependent transferases"/>
    <property type="match status" value="1"/>
</dbReference>
<dbReference type="AlphaFoldDB" id="D5BN87"/>
<comment type="cofactor">
    <cofactor evidence="1">
        <name>pyridoxal 5'-phosphate</name>
        <dbReference type="ChEBI" id="CHEBI:597326"/>
    </cofactor>
</comment>
<dbReference type="EC" id="2.6.1.62" evidence="7"/>
<protein>
    <submittedName>
        <fullName evidence="7">Probable aminotransferase</fullName>
        <ecNumber evidence="7">2.6.1.62</ecNumber>
    </submittedName>
</protein>
<dbReference type="GO" id="GO:0004015">
    <property type="term" value="F:adenosylmethionine-8-amino-7-oxononanoate transaminase activity"/>
    <property type="evidence" value="ECO:0007669"/>
    <property type="project" value="UniProtKB-EC"/>
</dbReference>
<dbReference type="PANTHER" id="PTHR43094">
    <property type="entry name" value="AMINOTRANSFERASE"/>
    <property type="match status" value="1"/>
</dbReference>
<keyword evidence="5 6" id="KW-0663">Pyridoxal phosphate</keyword>
<evidence type="ECO:0000256" key="3">
    <source>
        <dbReference type="ARBA" id="ARBA00022576"/>
    </source>
</evidence>
<dbReference type="PIRSF" id="PIRSF000521">
    <property type="entry name" value="Transaminase_4ab_Lys_Orn"/>
    <property type="match status" value="1"/>
</dbReference>
<proteinExistence type="inferred from homology"/>
<keyword evidence="8" id="KW-1185">Reference proteome</keyword>
<evidence type="ECO:0000256" key="4">
    <source>
        <dbReference type="ARBA" id="ARBA00022679"/>
    </source>
</evidence>
<dbReference type="NCBIfam" id="NF005682">
    <property type="entry name" value="PRK07480.1"/>
    <property type="match status" value="1"/>
</dbReference>
<accession>D5BN87</accession>
<dbReference type="EMBL" id="CP001751">
    <property type="protein sequence ID" value="ADE40280.1"/>
    <property type="molecule type" value="Genomic_DNA"/>
</dbReference>
<gene>
    <name evidence="7" type="ordered locus">SAR116_2037</name>
</gene>
<dbReference type="InterPro" id="IPR015421">
    <property type="entry name" value="PyrdxlP-dep_Trfase_major"/>
</dbReference>
<dbReference type="CDD" id="cd00610">
    <property type="entry name" value="OAT_like"/>
    <property type="match status" value="1"/>
</dbReference>
<evidence type="ECO:0000313" key="7">
    <source>
        <dbReference type="EMBL" id="ADE40280.1"/>
    </source>
</evidence>
<dbReference type="Proteomes" id="UP000007460">
    <property type="component" value="Chromosome"/>
</dbReference>
<dbReference type="STRING" id="488538.SAR116_2037"/>
<dbReference type="InterPro" id="IPR015422">
    <property type="entry name" value="PyrdxlP-dep_Trfase_small"/>
</dbReference>
<dbReference type="GO" id="GO:0005829">
    <property type="term" value="C:cytosol"/>
    <property type="evidence" value="ECO:0007669"/>
    <property type="project" value="TreeGrafter"/>
</dbReference>
<organism evidence="7 8">
    <name type="scientific">Puniceispirillum marinum (strain IMCC1322)</name>
    <dbReference type="NCBI Taxonomy" id="488538"/>
    <lineage>
        <taxon>Bacteria</taxon>
        <taxon>Pseudomonadati</taxon>
        <taxon>Pseudomonadota</taxon>
        <taxon>Alphaproteobacteria</taxon>
        <taxon>Candidatus Puniceispirillales</taxon>
        <taxon>Candidatus Puniceispirillaceae</taxon>
        <taxon>Candidatus Puniceispirillum</taxon>
    </lineage>
</organism>
<keyword evidence="3 7" id="KW-0032">Aminotransferase</keyword>
<dbReference type="HOGENOM" id="CLU_016922_4_1_5"/>
<name>D5BN87_PUNMI</name>
<keyword evidence="4 7" id="KW-0808">Transferase</keyword>